<comment type="caution">
    <text evidence="1">The sequence shown here is derived from an EMBL/GenBank/DDBJ whole genome shotgun (WGS) entry which is preliminary data.</text>
</comment>
<dbReference type="Proteomes" id="UP000221538">
    <property type="component" value="Unassembled WGS sequence"/>
</dbReference>
<organism evidence="1 2">
    <name type="scientific">Sphingobium fuliginis (strain ATCC 27551)</name>
    <dbReference type="NCBI Taxonomy" id="336203"/>
    <lineage>
        <taxon>Bacteria</taxon>
        <taxon>Pseudomonadati</taxon>
        <taxon>Pseudomonadota</taxon>
        <taxon>Alphaproteobacteria</taxon>
        <taxon>Sphingomonadales</taxon>
        <taxon>Sphingomonadaceae</taxon>
        <taxon>Sphingobium</taxon>
    </lineage>
</organism>
<sequence length="45" mass="5095">MKKPLWPIPKLIEAVGDRDPAGHARLITRHGQRSDTLGYMLVSLR</sequence>
<dbReference type="AlphaFoldDB" id="A0A292ZP48"/>
<reference evidence="1 2" key="2">
    <citation type="journal article" date="2013" name="Environ. Sci. Technol.">
        <title>The 4-tert-butylphenol-utilizing bacterium Sphingobium fuliginis OMI can degrade bisphenols via phenolic ring hydroxylation and meta-cleavage pathway.</title>
        <authorList>
            <person name="Ogata Y."/>
            <person name="Goda S."/>
            <person name="Toyama T."/>
            <person name="Sei K."/>
            <person name="Ike M."/>
        </authorList>
    </citation>
    <scope>NUCLEOTIDE SEQUENCE [LARGE SCALE GENOMIC DNA]</scope>
    <source>
        <strain evidence="1 2">OMI</strain>
    </source>
</reference>
<evidence type="ECO:0000313" key="2">
    <source>
        <dbReference type="Proteomes" id="UP000221538"/>
    </source>
</evidence>
<reference evidence="1 2" key="1">
    <citation type="journal article" date="2013" name="Biodegradation">
        <title>Occurrence of 4-tert-butylphenol (4-t-BP) biodegradation in an aquatic sample caused by the presence of Spirodela polyrrhiza and isolation of a 4-t-BP-utilizing bacterium.</title>
        <authorList>
            <person name="Ogata Y."/>
            <person name="Toyama T."/>
            <person name="Yu N."/>
            <person name="Wang X."/>
            <person name="Sei K."/>
            <person name="Ike M."/>
        </authorList>
    </citation>
    <scope>NUCLEOTIDE SEQUENCE [LARGE SCALE GENOMIC DNA]</scope>
    <source>
        <strain evidence="1 2">OMI</strain>
    </source>
</reference>
<gene>
    <name evidence="1" type="ORF">SFOMI_5265</name>
</gene>
<evidence type="ECO:0000313" key="1">
    <source>
        <dbReference type="EMBL" id="GAY24680.1"/>
    </source>
</evidence>
<accession>A0A292ZP48</accession>
<proteinExistence type="predicted"/>
<name>A0A292ZP48_SPHSA</name>
<protein>
    <submittedName>
        <fullName evidence="1">Uncharacterized protein</fullName>
    </submittedName>
</protein>
<dbReference type="EMBL" id="BEWI01000034">
    <property type="protein sequence ID" value="GAY24680.1"/>
    <property type="molecule type" value="Genomic_DNA"/>
</dbReference>